<reference evidence="3" key="3">
    <citation type="submission" date="2012-09" db="EMBL/GenBank/DDBJ databases">
        <authorList>
            <consortium name="VectorBase"/>
        </authorList>
    </citation>
    <scope>NUCLEOTIDE SEQUENCE</scope>
    <source>
        <strain evidence="3">Liverpool</strain>
    </source>
</reference>
<dbReference type="InterPro" id="IPR036638">
    <property type="entry name" value="HLH_DNA-bd_sf"/>
</dbReference>
<dbReference type="PROSITE" id="PS50888">
    <property type="entry name" value="BHLH"/>
    <property type="match status" value="1"/>
</dbReference>
<dbReference type="GO" id="GO:0070888">
    <property type="term" value="F:E-box binding"/>
    <property type="evidence" value="ECO:0007669"/>
    <property type="project" value="TreeGrafter"/>
</dbReference>
<dbReference type="PANTHER" id="PTHR19290">
    <property type="entry name" value="BASIC HELIX-LOOP-HELIX PROTEIN NEUROGENIN-RELATED"/>
    <property type="match status" value="1"/>
</dbReference>
<dbReference type="PANTHER" id="PTHR19290:SF134">
    <property type="entry name" value="NEUROGENIC DIFFERENTIATION FACTOR 1"/>
    <property type="match status" value="1"/>
</dbReference>
<dbReference type="GO" id="GO:0000981">
    <property type="term" value="F:DNA-binding transcription factor activity, RNA polymerase II-specific"/>
    <property type="evidence" value="ECO:0007669"/>
    <property type="project" value="TreeGrafter"/>
</dbReference>
<dbReference type="GO" id="GO:0046983">
    <property type="term" value="F:protein dimerization activity"/>
    <property type="evidence" value="ECO:0007669"/>
    <property type="project" value="InterPro"/>
</dbReference>
<dbReference type="HOGENOM" id="CLU_1416230_0_0_1"/>
<dbReference type="GO" id="GO:0005634">
    <property type="term" value="C:nucleus"/>
    <property type="evidence" value="ECO:0007669"/>
    <property type="project" value="TreeGrafter"/>
</dbReference>
<dbReference type="InterPro" id="IPR011598">
    <property type="entry name" value="bHLH_dom"/>
</dbReference>
<dbReference type="GO" id="GO:0045944">
    <property type="term" value="P:positive regulation of transcription by RNA polymerase II"/>
    <property type="evidence" value="ECO:0007669"/>
    <property type="project" value="TreeGrafter"/>
</dbReference>
<sequence length="192" mass="22361">MKTFQSRTSSRKTSFAKEATKRSKANQRERNRMHGLNDALDRLRRCVPLPQLFNVIVKCDQSVPQKLSKIETLRLAKNYICVLSEALLRNRPFGYEELMDALSARLSQNTCNLLRTRLQLDDKLKAALVEPRYARDCCYCRCDGSSYAYCPAGMRIVRQTRINTPTVLYEYMDERCTCETKSFSLQNMNEYQ</sequence>
<organism evidence="3 4">
    <name type="scientific">Aedes aegypti</name>
    <name type="common">Yellowfever mosquito</name>
    <name type="synonym">Culex aegypti</name>
    <dbReference type="NCBI Taxonomy" id="7159"/>
    <lineage>
        <taxon>Eukaryota</taxon>
        <taxon>Metazoa</taxon>
        <taxon>Ecdysozoa</taxon>
        <taxon>Arthropoda</taxon>
        <taxon>Hexapoda</taxon>
        <taxon>Insecta</taxon>
        <taxon>Pterygota</taxon>
        <taxon>Neoptera</taxon>
        <taxon>Endopterygota</taxon>
        <taxon>Diptera</taxon>
        <taxon>Nematocera</taxon>
        <taxon>Culicoidea</taxon>
        <taxon>Culicidae</taxon>
        <taxon>Culicinae</taxon>
        <taxon>Aedini</taxon>
        <taxon>Aedes</taxon>
        <taxon>Stegomyia</taxon>
    </lineage>
</organism>
<dbReference type="GO" id="GO:0007423">
    <property type="term" value="P:sensory organ development"/>
    <property type="evidence" value="ECO:0007669"/>
    <property type="project" value="TreeGrafter"/>
</dbReference>
<dbReference type="Proteomes" id="UP000682892">
    <property type="component" value="Unassembled WGS sequence"/>
</dbReference>
<dbReference type="SUPFAM" id="SSF47459">
    <property type="entry name" value="HLH, helix-loop-helix DNA-binding domain"/>
    <property type="match status" value="1"/>
</dbReference>
<dbReference type="AlphaFoldDB" id="A0A1S4F739"/>
<reference evidence="3" key="2">
    <citation type="journal article" date="2007" name="Science">
        <title>Genome sequence of Aedes aegypti, a major arbovirus vector.</title>
        <authorList>
            <person name="Nene V."/>
            <person name="Wortman J.R."/>
            <person name="Lawson D."/>
            <person name="Haas B."/>
            <person name="Kodira C."/>
            <person name="Tu Z.J."/>
            <person name="Loftus B."/>
            <person name="Xi Z."/>
            <person name="Megy K."/>
            <person name="Grabherr M."/>
            <person name="Ren Q."/>
            <person name="Zdobnov E.M."/>
            <person name="Lobo N.F."/>
            <person name="Campbell K.S."/>
            <person name="Brown S.E."/>
            <person name="Bonaldo M.F."/>
            <person name="Zhu J."/>
            <person name="Sinkins S.P."/>
            <person name="Hogenkamp D.G."/>
            <person name="Amedeo P."/>
            <person name="Arensburger P."/>
            <person name="Atkinson P.W."/>
            <person name="Bidwell S."/>
            <person name="Biedler J."/>
            <person name="Birney E."/>
            <person name="Bruggner R.V."/>
            <person name="Costas J."/>
            <person name="Coy M.R."/>
            <person name="Crabtree J."/>
            <person name="Crawford M."/>
            <person name="Debruyn B."/>
            <person name="Decaprio D."/>
            <person name="Eiglmeier K."/>
            <person name="Eisenstadt E."/>
            <person name="El-Dorry H."/>
            <person name="Gelbart W.M."/>
            <person name="Gomes S.L."/>
            <person name="Hammond M."/>
            <person name="Hannick L.I."/>
            <person name="Hogan J.R."/>
            <person name="Holmes M.H."/>
            <person name="Jaffe D."/>
            <person name="Johnston J.S."/>
            <person name="Kennedy R.C."/>
            <person name="Koo H."/>
            <person name="Kravitz S."/>
            <person name="Kriventseva E.V."/>
            <person name="Kulp D."/>
            <person name="Labutti K."/>
            <person name="Lee E."/>
            <person name="Li S."/>
            <person name="Lovin D.D."/>
            <person name="Mao C."/>
            <person name="Mauceli E."/>
            <person name="Menck C.F."/>
            <person name="Miller J.R."/>
            <person name="Montgomery P."/>
            <person name="Mori A."/>
            <person name="Nascimento A.L."/>
            <person name="Naveira H.F."/>
            <person name="Nusbaum C."/>
            <person name="O'leary S."/>
            <person name="Orvis J."/>
            <person name="Pertea M."/>
            <person name="Quesneville H."/>
            <person name="Reidenbach K.R."/>
            <person name="Rogers Y.H."/>
            <person name="Roth C.W."/>
            <person name="Schneider J.R."/>
            <person name="Schatz M."/>
            <person name="Shumway M."/>
            <person name="Stanke M."/>
            <person name="Stinson E.O."/>
            <person name="Tubio J.M."/>
            <person name="Vanzee J.P."/>
            <person name="Verjovski-Almeida S."/>
            <person name="Werner D."/>
            <person name="White O."/>
            <person name="Wyder S."/>
            <person name="Zeng Q."/>
            <person name="Zhao Q."/>
            <person name="Zhao Y."/>
            <person name="Hill C.A."/>
            <person name="Raikhel A.S."/>
            <person name="Soares M.B."/>
            <person name="Knudson D.L."/>
            <person name="Lee N.H."/>
            <person name="Galagan J."/>
            <person name="Salzberg S.L."/>
            <person name="Paulsen I.T."/>
            <person name="Dimopoulos G."/>
            <person name="Collins F.H."/>
            <person name="Birren B."/>
            <person name="Fraser-Liggett C.M."/>
            <person name="Severson D.W."/>
        </authorList>
    </citation>
    <scope>NUCLEOTIDE SEQUENCE [LARGE SCALE GENOMIC DNA]</scope>
    <source>
        <strain evidence="3">Liverpool</strain>
    </source>
</reference>
<dbReference type="SMART" id="SM00353">
    <property type="entry name" value="HLH"/>
    <property type="match status" value="1"/>
</dbReference>
<dbReference type="Pfam" id="PF00010">
    <property type="entry name" value="HLH"/>
    <property type="match status" value="1"/>
</dbReference>
<evidence type="ECO:0000313" key="3">
    <source>
        <dbReference type="EMBL" id="EAT44364.1"/>
    </source>
</evidence>
<feature type="region of interest" description="Disordered" evidence="1">
    <location>
        <begin position="1"/>
        <end position="32"/>
    </location>
</feature>
<evidence type="ECO:0000256" key="1">
    <source>
        <dbReference type="SAM" id="MobiDB-lite"/>
    </source>
</evidence>
<name>A0A1S4F739_AEDAE</name>
<dbReference type="Gene3D" id="4.10.280.10">
    <property type="entry name" value="Helix-loop-helix DNA-binding domain"/>
    <property type="match status" value="1"/>
</dbReference>
<dbReference type="OrthoDB" id="10039134at2759"/>
<dbReference type="EMBL" id="CH477297">
    <property type="protein sequence ID" value="EAT44364.1"/>
    <property type="molecule type" value="Genomic_DNA"/>
</dbReference>
<gene>
    <name evidence="3" type="ORF">AaeL_AAEL004254</name>
</gene>
<feature type="compositionally biased region" description="Polar residues" evidence="1">
    <location>
        <begin position="1"/>
        <end position="13"/>
    </location>
</feature>
<dbReference type="InterPro" id="IPR050359">
    <property type="entry name" value="bHLH_transcription_factors"/>
</dbReference>
<evidence type="ECO:0000259" key="2">
    <source>
        <dbReference type="PROSITE" id="PS50888"/>
    </source>
</evidence>
<dbReference type="GO" id="GO:0061564">
    <property type="term" value="P:axon development"/>
    <property type="evidence" value="ECO:0007669"/>
    <property type="project" value="TreeGrafter"/>
</dbReference>
<proteinExistence type="predicted"/>
<feature type="domain" description="BHLH" evidence="2">
    <location>
        <begin position="20"/>
        <end position="83"/>
    </location>
</feature>
<feature type="compositionally biased region" description="Basic and acidic residues" evidence="1">
    <location>
        <begin position="18"/>
        <end position="32"/>
    </location>
</feature>
<evidence type="ECO:0000313" key="4">
    <source>
        <dbReference type="Proteomes" id="UP000682892"/>
    </source>
</evidence>
<reference evidence="3" key="1">
    <citation type="submission" date="2005-10" db="EMBL/GenBank/DDBJ databases">
        <authorList>
            <person name="Loftus B.J."/>
            <person name="Nene V.M."/>
            <person name="Hannick L.I."/>
            <person name="Bidwell S."/>
            <person name="Haas B."/>
            <person name="Amedeo P."/>
            <person name="Orvis J."/>
            <person name="Wortman J.R."/>
            <person name="White O.R."/>
            <person name="Salzberg S."/>
            <person name="Shumway M."/>
            <person name="Koo H."/>
            <person name="Zhao Y."/>
            <person name="Holmes M."/>
            <person name="Miller J."/>
            <person name="Schatz M."/>
            <person name="Pop M."/>
            <person name="Pai G."/>
            <person name="Utterback T."/>
            <person name="Rogers Y.-H."/>
            <person name="Kravitz S."/>
            <person name="Fraser C.M."/>
        </authorList>
    </citation>
    <scope>NUCLEOTIDE SEQUENCE</scope>
    <source>
        <strain evidence="3">Liverpool</strain>
    </source>
</reference>
<accession>A0A1S4F739</accession>
<protein>
    <submittedName>
        <fullName evidence="3">AAEL004254-PA</fullName>
    </submittedName>
</protein>